<feature type="binding site" evidence="9">
    <location>
        <position position="225"/>
    </location>
    <ligand>
        <name>FMN</name>
        <dbReference type="ChEBI" id="CHEBI:58210"/>
    </ligand>
</feature>
<dbReference type="InterPro" id="IPR012135">
    <property type="entry name" value="Dihydroorotate_DH_1_2"/>
</dbReference>
<dbReference type="Proteomes" id="UP000266906">
    <property type="component" value="Unassembled WGS sequence"/>
</dbReference>
<dbReference type="InterPro" id="IPR001295">
    <property type="entry name" value="Dihydroorotate_DH_CS"/>
</dbReference>
<accession>A0A3N4RYZ3</accession>
<keyword evidence="6 9" id="KW-0288">FMN</keyword>
<evidence type="ECO:0000256" key="1">
    <source>
        <dbReference type="ARBA" id="ARBA00004496"/>
    </source>
</evidence>
<feature type="binding site" evidence="9">
    <location>
        <begin position="198"/>
        <end position="199"/>
    </location>
    <ligand>
        <name>substrate</name>
    </ligand>
</feature>
<dbReference type="PROSITE" id="PS00912">
    <property type="entry name" value="DHODEHASE_2"/>
    <property type="match status" value="1"/>
</dbReference>
<feature type="binding site" evidence="9">
    <location>
        <position position="197"/>
    </location>
    <ligand>
        <name>FMN</name>
        <dbReference type="ChEBI" id="CHEBI:58210"/>
    </ligand>
</feature>
<dbReference type="Proteomes" id="UP000267408">
    <property type="component" value="Unassembled WGS sequence"/>
</dbReference>
<evidence type="ECO:0000313" key="11">
    <source>
        <dbReference type="EMBL" id="ROR45541.1"/>
    </source>
</evidence>
<feature type="binding site" evidence="9">
    <location>
        <position position="171"/>
    </location>
    <ligand>
        <name>FMN</name>
        <dbReference type="ChEBI" id="CHEBI:58210"/>
    </ligand>
</feature>
<feature type="domain" description="Dihydroorotate dehydrogenase catalytic" evidence="10">
    <location>
        <begin position="17"/>
        <end position="300"/>
    </location>
</feature>
<keyword evidence="8 9" id="KW-0560">Oxidoreductase</keyword>
<dbReference type="PIRSF" id="PIRSF000164">
    <property type="entry name" value="DHO_oxidase"/>
    <property type="match status" value="1"/>
</dbReference>
<dbReference type="EMBL" id="RJVJ01000001">
    <property type="protein sequence ID" value="ROR45541.1"/>
    <property type="molecule type" value="Genomic_DNA"/>
</dbReference>
<comment type="caution">
    <text evidence="12">The sequence shown here is derived from an EMBL/GenBank/DDBJ whole genome shotgun (WGS) entry which is preliminary data.</text>
</comment>
<comment type="cofactor">
    <cofactor evidence="9">
        <name>FMN</name>
        <dbReference type="ChEBI" id="CHEBI:58210"/>
    </cofactor>
    <text evidence="9">Binds 1 FMN per subunit.</text>
</comment>
<comment type="catalytic activity">
    <reaction evidence="9">
        <text>(S)-dihydroorotate + A = orotate + AH2</text>
        <dbReference type="Rhea" id="RHEA:18073"/>
        <dbReference type="ChEBI" id="CHEBI:13193"/>
        <dbReference type="ChEBI" id="CHEBI:17499"/>
        <dbReference type="ChEBI" id="CHEBI:30839"/>
        <dbReference type="ChEBI" id="CHEBI:30864"/>
    </reaction>
</comment>
<protein>
    <recommendedName>
        <fullName evidence="9">Dihydroorotate dehydrogenase</fullName>
        <shortName evidence="9">DHOD</shortName>
        <shortName evidence="9">DHODase</shortName>
        <shortName evidence="9">DHOdehase</shortName>
        <ecNumber evidence="9">1.3.-.-</ecNumber>
    </recommendedName>
</protein>
<reference evidence="13 14" key="1">
    <citation type="submission" date="2018-11" db="EMBL/GenBank/DDBJ databases">
        <title>Sequencing the genomes of 1000 actinobacteria strains.</title>
        <authorList>
            <person name="Klenk H.-P."/>
        </authorList>
    </citation>
    <scope>NUCLEOTIDE SEQUENCE [LARGE SCALE GENOMIC DNA]</scope>
    <source>
        <strain evidence="11 14">DSM 44780</strain>
        <strain evidence="12 13">DSM 44781</strain>
    </source>
</reference>
<feature type="binding site" evidence="9">
    <location>
        <begin position="279"/>
        <end position="280"/>
    </location>
    <ligand>
        <name>FMN</name>
        <dbReference type="ChEBI" id="CHEBI:58210"/>
    </ligand>
</feature>
<dbReference type="HAMAP" id="MF_00224">
    <property type="entry name" value="DHO_dh_type1"/>
    <property type="match status" value="1"/>
</dbReference>
<organism evidence="12 13">
    <name type="scientific">Kitasatospora cineracea</name>
    <dbReference type="NCBI Taxonomy" id="88074"/>
    <lineage>
        <taxon>Bacteria</taxon>
        <taxon>Bacillati</taxon>
        <taxon>Actinomycetota</taxon>
        <taxon>Actinomycetes</taxon>
        <taxon>Kitasatosporales</taxon>
        <taxon>Streptomycetaceae</taxon>
        <taxon>Kitasatospora</taxon>
    </lineage>
</organism>
<feature type="binding site" evidence="9">
    <location>
        <position position="132"/>
    </location>
    <ligand>
        <name>substrate</name>
    </ligand>
</feature>
<comment type="caution">
    <text evidence="9">Lacks conserved residue(s) required for the propagation of feature annotation.</text>
</comment>
<comment type="pathway">
    <text evidence="2 9">Pyrimidine metabolism; UMP biosynthesis via de novo pathway.</text>
</comment>
<evidence type="ECO:0000259" key="10">
    <source>
        <dbReference type="Pfam" id="PF01180"/>
    </source>
</evidence>
<dbReference type="UniPathway" id="UPA00070"/>
<keyword evidence="13" id="KW-1185">Reference proteome</keyword>
<dbReference type="NCBIfam" id="NF005574">
    <property type="entry name" value="PRK07259.1"/>
    <property type="match status" value="1"/>
</dbReference>
<dbReference type="EC" id="1.3.-.-" evidence="9"/>
<evidence type="ECO:0000256" key="6">
    <source>
        <dbReference type="ARBA" id="ARBA00022643"/>
    </source>
</evidence>
<name>A0A3N4RYZ3_9ACTN</name>
<evidence type="ECO:0000256" key="9">
    <source>
        <dbReference type="HAMAP-Rule" id="MF_00224"/>
    </source>
</evidence>
<feature type="binding site" evidence="9">
    <location>
        <position position="132"/>
    </location>
    <ligand>
        <name>FMN</name>
        <dbReference type="ChEBI" id="CHEBI:58210"/>
    </ligand>
</feature>
<dbReference type="GO" id="GO:0044205">
    <property type="term" value="P:'de novo' UMP biosynthetic process"/>
    <property type="evidence" value="ECO:0007669"/>
    <property type="project" value="UniProtKB-UniRule"/>
</dbReference>
<evidence type="ECO:0000256" key="7">
    <source>
        <dbReference type="ARBA" id="ARBA00022975"/>
    </source>
</evidence>
<dbReference type="InterPro" id="IPR013785">
    <property type="entry name" value="Aldolase_TIM"/>
</dbReference>
<dbReference type="GO" id="GO:0006207">
    <property type="term" value="P:'de novo' pyrimidine nucleobase biosynthetic process"/>
    <property type="evidence" value="ECO:0007669"/>
    <property type="project" value="InterPro"/>
</dbReference>
<dbReference type="InterPro" id="IPR024920">
    <property type="entry name" value="Dihydroorotate_DH_1"/>
</dbReference>
<keyword evidence="7 9" id="KW-0665">Pyrimidine biosynthesis</keyword>
<sequence>MTDRQDVDLTAPLGSGTVPNPLSTAAGCAGFGRELARFVPLDELGTLTTRTVLPRAGAGLPGPRIVAVPGGVLNAVGGQQPGIDGFLRRELPWLAERGVRTVVSIGGHRLEDFAELAARLAGRDGVRGLELNLSAPGAADRGLLFAANPAVSYDVVAAVRAAAPGLPVYAKLAPDQGSVTEVAAACVAAGADGLSMVNTARGMAIDLDARRPALGAPGGLGGLSGPALRPIAVRCVFQVHAGMRAGRMPTVPILAMGGVRTGRDALEFTLAGASGVAVGSELLRDPTAPLRILDELRTELAERGFAAYTDAVGLAHRTTTTEDGRQ</sequence>
<evidence type="ECO:0000256" key="5">
    <source>
        <dbReference type="ARBA" id="ARBA00022630"/>
    </source>
</evidence>
<proteinExistence type="inferred from homology"/>
<dbReference type="PANTHER" id="PTHR48109">
    <property type="entry name" value="DIHYDROOROTATE DEHYDROGENASE (QUINONE), MITOCHONDRIAL-RELATED"/>
    <property type="match status" value="1"/>
</dbReference>
<dbReference type="PANTHER" id="PTHR48109:SF1">
    <property type="entry name" value="DIHYDROOROTATE DEHYDROGENASE (FUMARATE)"/>
    <property type="match status" value="1"/>
</dbReference>
<evidence type="ECO:0000313" key="12">
    <source>
        <dbReference type="EMBL" id="RPE35895.1"/>
    </source>
</evidence>
<feature type="binding site" evidence="9">
    <location>
        <begin position="257"/>
        <end position="258"/>
    </location>
    <ligand>
        <name>FMN</name>
        <dbReference type="ChEBI" id="CHEBI:58210"/>
    </ligand>
</feature>
<evidence type="ECO:0000256" key="8">
    <source>
        <dbReference type="ARBA" id="ARBA00023002"/>
    </source>
</evidence>
<evidence type="ECO:0000256" key="4">
    <source>
        <dbReference type="ARBA" id="ARBA00022490"/>
    </source>
</evidence>
<dbReference type="SUPFAM" id="SSF51395">
    <property type="entry name" value="FMN-linked oxidoreductases"/>
    <property type="match status" value="1"/>
</dbReference>
<comment type="subcellular location">
    <subcellularLocation>
        <location evidence="1 9">Cytoplasm</location>
    </subcellularLocation>
</comment>
<comment type="function">
    <text evidence="9">Catalyzes the conversion of dihydroorotate to orotate.</text>
</comment>
<dbReference type="EMBL" id="RKQG01000001">
    <property type="protein sequence ID" value="RPE35895.1"/>
    <property type="molecule type" value="Genomic_DNA"/>
</dbReference>
<dbReference type="GO" id="GO:0004152">
    <property type="term" value="F:dihydroorotate dehydrogenase activity"/>
    <property type="evidence" value="ECO:0007669"/>
    <property type="project" value="UniProtKB-UniRule"/>
</dbReference>
<dbReference type="Gene3D" id="3.20.20.70">
    <property type="entry name" value="Aldolase class I"/>
    <property type="match status" value="1"/>
</dbReference>
<dbReference type="InterPro" id="IPR050074">
    <property type="entry name" value="DHO_dehydrogenase"/>
</dbReference>
<keyword evidence="4 9" id="KW-0963">Cytoplasm</keyword>
<evidence type="ECO:0000256" key="3">
    <source>
        <dbReference type="ARBA" id="ARBA00008008"/>
    </source>
</evidence>
<comment type="similarity">
    <text evidence="3 9">Belongs to the dihydroorotate dehydrogenase family. Type 1 subfamily.</text>
</comment>
<keyword evidence="5 9" id="KW-0285">Flavoprotein</keyword>
<dbReference type="AlphaFoldDB" id="A0A3N4RYZ3"/>
<dbReference type="Pfam" id="PF01180">
    <property type="entry name" value="DHO_dh"/>
    <property type="match status" value="1"/>
</dbReference>
<gene>
    <name evidence="9" type="primary">pyrD</name>
    <name evidence="12" type="ORF">EDD38_4262</name>
    <name evidence="11" type="ORF">EDD39_3782</name>
</gene>
<dbReference type="InterPro" id="IPR005720">
    <property type="entry name" value="Dihydroorotate_DH_cat"/>
</dbReference>
<dbReference type="RefSeq" id="WP_208765529.1">
    <property type="nucleotide sequence ID" value="NZ_JBEYIY010000001.1"/>
</dbReference>
<evidence type="ECO:0000313" key="14">
    <source>
        <dbReference type="Proteomes" id="UP000267408"/>
    </source>
</evidence>
<dbReference type="GO" id="GO:0005737">
    <property type="term" value="C:cytoplasm"/>
    <property type="evidence" value="ECO:0007669"/>
    <property type="project" value="UniProtKB-SubCell"/>
</dbReference>
<dbReference type="PROSITE" id="PS51257">
    <property type="entry name" value="PROKAR_LIPOPROTEIN"/>
    <property type="match status" value="1"/>
</dbReference>
<accession>A0A8G1UKB9</accession>
<evidence type="ECO:0000313" key="13">
    <source>
        <dbReference type="Proteomes" id="UP000266906"/>
    </source>
</evidence>
<evidence type="ECO:0000256" key="2">
    <source>
        <dbReference type="ARBA" id="ARBA00004725"/>
    </source>
</evidence>